<dbReference type="AlphaFoldDB" id="B7KCT4"/>
<protein>
    <submittedName>
        <fullName evidence="1">Uncharacterized protein</fullName>
    </submittedName>
</protein>
<dbReference type="KEGG" id="cyc:PCC7424_3235"/>
<evidence type="ECO:0000313" key="1">
    <source>
        <dbReference type="EMBL" id="ACK71635.1"/>
    </source>
</evidence>
<dbReference type="EMBL" id="CP001291">
    <property type="protein sequence ID" value="ACK71635.1"/>
    <property type="molecule type" value="Genomic_DNA"/>
</dbReference>
<keyword evidence="2" id="KW-1185">Reference proteome</keyword>
<accession>B7KCT4</accession>
<gene>
    <name evidence="1" type="ordered locus">PCC7424_3235</name>
</gene>
<name>B7KCT4_GLOC7</name>
<dbReference type="RefSeq" id="WP_015955231.1">
    <property type="nucleotide sequence ID" value="NC_011729.1"/>
</dbReference>
<organism evidence="1 2">
    <name type="scientific">Gloeothece citriformis (strain PCC 7424)</name>
    <name type="common">Cyanothece sp. (strain PCC 7424)</name>
    <dbReference type="NCBI Taxonomy" id="65393"/>
    <lineage>
        <taxon>Bacteria</taxon>
        <taxon>Bacillati</taxon>
        <taxon>Cyanobacteriota</taxon>
        <taxon>Cyanophyceae</taxon>
        <taxon>Oscillatoriophycideae</taxon>
        <taxon>Chroococcales</taxon>
        <taxon>Aphanothecaceae</taxon>
        <taxon>Gloeothece</taxon>
        <taxon>Gloeothece citriformis</taxon>
    </lineage>
</organism>
<proteinExistence type="predicted"/>
<reference evidence="2" key="1">
    <citation type="journal article" date="2011" name="MBio">
        <title>Novel metabolic attributes of the genus Cyanothece, comprising a group of unicellular nitrogen-fixing Cyanobacteria.</title>
        <authorList>
            <person name="Bandyopadhyay A."/>
            <person name="Elvitigala T."/>
            <person name="Welsh E."/>
            <person name="Stockel J."/>
            <person name="Liberton M."/>
            <person name="Min H."/>
            <person name="Sherman L.A."/>
            <person name="Pakrasi H.B."/>
        </authorList>
    </citation>
    <scope>NUCLEOTIDE SEQUENCE [LARGE SCALE GENOMIC DNA]</scope>
    <source>
        <strain evidence="2">PCC 7424</strain>
    </source>
</reference>
<dbReference type="STRING" id="65393.PCC7424_3235"/>
<dbReference type="Proteomes" id="UP000002384">
    <property type="component" value="Chromosome"/>
</dbReference>
<sequence>MSRKHENDGIVDLRESIDKTIELVEDLMYDIKDTGKNRLK</sequence>
<dbReference type="HOGENOM" id="CLU_3288330_0_0_3"/>
<evidence type="ECO:0000313" key="2">
    <source>
        <dbReference type="Proteomes" id="UP000002384"/>
    </source>
</evidence>